<sequence>MLQFLFMIIDADRNGTIEKDELLTYFSYVPAGSNEGGGEPVFPVNNKNALDLFQGGKWVSLQFDGLAKLCELFPYIAYPAYHTQEMYRRLLLGTAFWERLDQERIKYATIIRTKRVRLPGSNKKIEVKLPGRCTMQELLEYSRRKTTIHAGKRVAAQSDDPEGESSLTK</sequence>
<dbReference type="EMBL" id="CAJNNW010036368">
    <property type="protein sequence ID" value="CAE8733609.1"/>
    <property type="molecule type" value="Genomic_DNA"/>
</dbReference>
<feature type="domain" description="EF-hand" evidence="2">
    <location>
        <begin position="1"/>
        <end position="32"/>
    </location>
</feature>
<name>A0A813LMN2_POLGL</name>
<dbReference type="Proteomes" id="UP000626109">
    <property type="component" value="Unassembled WGS sequence"/>
</dbReference>
<accession>A0A813LMN2</accession>
<evidence type="ECO:0000313" key="3">
    <source>
        <dbReference type="EMBL" id="CAE8733609.1"/>
    </source>
</evidence>
<proteinExistence type="predicted"/>
<feature type="non-terminal residue" evidence="3">
    <location>
        <position position="1"/>
    </location>
</feature>
<comment type="caution">
    <text evidence="3">The sequence shown here is derived from an EMBL/GenBank/DDBJ whole genome shotgun (WGS) entry which is preliminary data.</text>
</comment>
<evidence type="ECO:0000256" key="1">
    <source>
        <dbReference type="SAM" id="MobiDB-lite"/>
    </source>
</evidence>
<evidence type="ECO:0000313" key="4">
    <source>
        <dbReference type="Proteomes" id="UP000626109"/>
    </source>
</evidence>
<dbReference type="GO" id="GO:0005509">
    <property type="term" value="F:calcium ion binding"/>
    <property type="evidence" value="ECO:0007669"/>
    <property type="project" value="InterPro"/>
</dbReference>
<feature type="region of interest" description="Disordered" evidence="1">
    <location>
        <begin position="150"/>
        <end position="169"/>
    </location>
</feature>
<gene>
    <name evidence="3" type="ORF">PGLA2088_LOCUS46903</name>
</gene>
<organism evidence="3 4">
    <name type="scientific">Polarella glacialis</name>
    <name type="common">Dinoflagellate</name>
    <dbReference type="NCBI Taxonomy" id="89957"/>
    <lineage>
        <taxon>Eukaryota</taxon>
        <taxon>Sar</taxon>
        <taxon>Alveolata</taxon>
        <taxon>Dinophyceae</taxon>
        <taxon>Suessiales</taxon>
        <taxon>Suessiaceae</taxon>
        <taxon>Polarella</taxon>
    </lineage>
</organism>
<evidence type="ECO:0000259" key="2">
    <source>
        <dbReference type="PROSITE" id="PS50222"/>
    </source>
</evidence>
<reference evidence="3" key="1">
    <citation type="submission" date="2021-02" db="EMBL/GenBank/DDBJ databases">
        <authorList>
            <person name="Dougan E. K."/>
            <person name="Rhodes N."/>
            <person name="Thang M."/>
            <person name="Chan C."/>
        </authorList>
    </citation>
    <scope>NUCLEOTIDE SEQUENCE</scope>
</reference>
<dbReference type="AlphaFoldDB" id="A0A813LMN2"/>
<dbReference type="InterPro" id="IPR002048">
    <property type="entry name" value="EF_hand_dom"/>
</dbReference>
<dbReference type="PROSITE" id="PS00018">
    <property type="entry name" value="EF_HAND_1"/>
    <property type="match status" value="1"/>
</dbReference>
<dbReference type="PROSITE" id="PS50222">
    <property type="entry name" value="EF_HAND_2"/>
    <property type="match status" value="1"/>
</dbReference>
<dbReference type="InterPro" id="IPR018247">
    <property type="entry name" value="EF_Hand_1_Ca_BS"/>
</dbReference>
<protein>
    <recommendedName>
        <fullName evidence="2">EF-hand domain-containing protein</fullName>
    </recommendedName>
</protein>